<dbReference type="GO" id="GO:0000785">
    <property type="term" value="C:chromatin"/>
    <property type="evidence" value="ECO:0007669"/>
    <property type="project" value="TreeGrafter"/>
</dbReference>
<protein>
    <submittedName>
        <fullName evidence="7">Predicted protein</fullName>
    </submittedName>
</protein>
<evidence type="ECO:0000259" key="6">
    <source>
        <dbReference type="PROSITE" id="PS50157"/>
    </source>
</evidence>
<evidence type="ECO:0000256" key="1">
    <source>
        <dbReference type="ARBA" id="ARBA00022723"/>
    </source>
</evidence>
<evidence type="ECO:0000256" key="2">
    <source>
        <dbReference type="ARBA" id="ARBA00022737"/>
    </source>
</evidence>
<dbReference type="SMART" id="SM00355">
    <property type="entry name" value="ZnF_C2H2"/>
    <property type="match status" value="2"/>
</dbReference>
<keyword evidence="1" id="KW-0479">Metal-binding</keyword>
<dbReference type="Proteomes" id="UP000001194">
    <property type="component" value="Unassembled WGS sequence"/>
</dbReference>
<proteinExistence type="predicted"/>
<dbReference type="PANTHER" id="PTHR14003">
    <property type="entry name" value="TRANSCRIPTIONAL REPRESSOR PROTEIN YY"/>
    <property type="match status" value="1"/>
</dbReference>
<dbReference type="KEGG" id="lbc:LACBIDRAFT_308094"/>
<dbReference type="GO" id="GO:0008270">
    <property type="term" value="F:zinc ion binding"/>
    <property type="evidence" value="ECO:0007669"/>
    <property type="project" value="UniProtKB-KW"/>
</dbReference>
<evidence type="ECO:0000313" key="7">
    <source>
        <dbReference type="EMBL" id="EDR02809.1"/>
    </source>
</evidence>
<dbReference type="PROSITE" id="PS50157">
    <property type="entry name" value="ZINC_FINGER_C2H2_2"/>
    <property type="match status" value="2"/>
</dbReference>
<dbReference type="GO" id="GO:0000978">
    <property type="term" value="F:RNA polymerase II cis-regulatory region sequence-specific DNA binding"/>
    <property type="evidence" value="ECO:0007669"/>
    <property type="project" value="TreeGrafter"/>
</dbReference>
<keyword evidence="8" id="KW-1185">Reference proteome</keyword>
<dbReference type="GeneID" id="6082167"/>
<dbReference type="EMBL" id="DS547128">
    <property type="protein sequence ID" value="EDR02809.1"/>
    <property type="molecule type" value="Genomic_DNA"/>
</dbReference>
<dbReference type="SUPFAM" id="SSF57667">
    <property type="entry name" value="beta-beta-alpha zinc fingers"/>
    <property type="match status" value="1"/>
</dbReference>
<keyword evidence="4" id="KW-0862">Zinc</keyword>
<dbReference type="Pfam" id="PF00096">
    <property type="entry name" value="zf-C2H2"/>
    <property type="match status" value="1"/>
</dbReference>
<dbReference type="OrthoDB" id="3437960at2759"/>
<dbReference type="PANTHER" id="PTHR14003:SF19">
    <property type="entry name" value="YY2 TRANSCRIPTION FACTOR"/>
    <property type="match status" value="1"/>
</dbReference>
<keyword evidence="2" id="KW-0677">Repeat</keyword>
<dbReference type="InterPro" id="IPR013087">
    <property type="entry name" value="Znf_C2H2_type"/>
</dbReference>
<dbReference type="Gene3D" id="3.30.160.60">
    <property type="entry name" value="Classic Zinc Finger"/>
    <property type="match status" value="1"/>
</dbReference>
<gene>
    <name evidence="7" type="ORF">LACBIDRAFT_308094</name>
</gene>
<dbReference type="GO" id="GO:0000981">
    <property type="term" value="F:DNA-binding transcription factor activity, RNA polymerase II-specific"/>
    <property type="evidence" value="ECO:0007669"/>
    <property type="project" value="TreeGrafter"/>
</dbReference>
<sequence>MFPPAPCELCLNPLLLCPFHPFEPGPYDDEPDTSPFYSDMIDVTLETFRHSVASAKQLAASNSRRKTDSGRFRCTLCSQSVTAKHNLQSHHNSHYRRKEHHCAPEGCGSSFTTKSSLKRHRRMCNKAKV</sequence>
<feature type="domain" description="C2H2-type" evidence="6">
    <location>
        <begin position="100"/>
        <end position="129"/>
    </location>
</feature>
<organism evidence="8">
    <name type="scientific">Laccaria bicolor (strain S238N-H82 / ATCC MYA-4686)</name>
    <name type="common">Bicoloured deceiver</name>
    <name type="synonym">Laccaria laccata var. bicolor</name>
    <dbReference type="NCBI Taxonomy" id="486041"/>
    <lineage>
        <taxon>Eukaryota</taxon>
        <taxon>Fungi</taxon>
        <taxon>Dikarya</taxon>
        <taxon>Basidiomycota</taxon>
        <taxon>Agaricomycotina</taxon>
        <taxon>Agaricomycetes</taxon>
        <taxon>Agaricomycetidae</taxon>
        <taxon>Agaricales</taxon>
        <taxon>Agaricineae</taxon>
        <taxon>Hydnangiaceae</taxon>
        <taxon>Laccaria</taxon>
    </lineage>
</organism>
<dbReference type="PROSITE" id="PS00028">
    <property type="entry name" value="ZINC_FINGER_C2H2_1"/>
    <property type="match status" value="1"/>
</dbReference>
<evidence type="ECO:0000256" key="3">
    <source>
        <dbReference type="ARBA" id="ARBA00022771"/>
    </source>
</evidence>
<evidence type="ECO:0000256" key="5">
    <source>
        <dbReference type="PROSITE-ProRule" id="PRU00042"/>
    </source>
</evidence>
<dbReference type="GO" id="GO:0005667">
    <property type="term" value="C:transcription regulator complex"/>
    <property type="evidence" value="ECO:0007669"/>
    <property type="project" value="TreeGrafter"/>
</dbReference>
<dbReference type="InParanoid" id="B0DRM2"/>
<accession>B0DRM2</accession>
<feature type="domain" description="C2H2-type" evidence="6">
    <location>
        <begin position="72"/>
        <end position="99"/>
    </location>
</feature>
<evidence type="ECO:0000313" key="8">
    <source>
        <dbReference type="Proteomes" id="UP000001194"/>
    </source>
</evidence>
<reference evidence="7 8" key="1">
    <citation type="journal article" date="2008" name="Nature">
        <title>The genome of Laccaria bicolor provides insights into mycorrhizal symbiosis.</title>
        <authorList>
            <person name="Martin F."/>
            <person name="Aerts A."/>
            <person name="Ahren D."/>
            <person name="Brun A."/>
            <person name="Danchin E.G.J."/>
            <person name="Duchaussoy F."/>
            <person name="Gibon J."/>
            <person name="Kohler A."/>
            <person name="Lindquist E."/>
            <person name="Pereda V."/>
            <person name="Salamov A."/>
            <person name="Shapiro H.J."/>
            <person name="Wuyts J."/>
            <person name="Blaudez D."/>
            <person name="Buee M."/>
            <person name="Brokstein P."/>
            <person name="Canbaeck B."/>
            <person name="Cohen D."/>
            <person name="Courty P.E."/>
            <person name="Coutinho P.M."/>
            <person name="Delaruelle C."/>
            <person name="Detter J.C."/>
            <person name="Deveau A."/>
            <person name="DiFazio S."/>
            <person name="Duplessis S."/>
            <person name="Fraissinet-Tachet L."/>
            <person name="Lucic E."/>
            <person name="Frey-Klett P."/>
            <person name="Fourrey C."/>
            <person name="Feussner I."/>
            <person name="Gay G."/>
            <person name="Grimwood J."/>
            <person name="Hoegger P.J."/>
            <person name="Jain P."/>
            <person name="Kilaru S."/>
            <person name="Labbe J."/>
            <person name="Lin Y.C."/>
            <person name="Legue V."/>
            <person name="Le Tacon F."/>
            <person name="Marmeisse R."/>
            <person name="Melayah D."/>
            <person name="Montanini B."/>
            <person name="Muratet M."/>
            <person name="Nehls U."/>
            <person name="Niculita-Hirzel H."/>
            <person name="Oudot-Le Secq M.P."/>
            <person name="Peter M."/>
            <person name="Quesneville H."/>
            <person name="Rajashekar B."/>
            <person name="Reich M."/>
            <person name="Rouhier N."/>
            <person name="Schmutz J."/>
            <person name="Yin T."/>
            <person name="Chalot M."/>
            <person name="Henrissat B."/>
            <person name="Kuees U."/>
            <person name="Lucas S."/>
            <person name="Van de Peer Y."/>
            <person name="Podila G.K."/>
            <person name="Polle A."/>
            <person name="Pukkila P.J."/>
            <person name="Richardson P.M."/>
            <person name="Rouze P."/>
            <person name="Sanders I.R."/>
            <person name="Stajich J.E."/>
            <person name="Tunlid A."/>
            <person name="Tuskan G."/>
            <person name="Grigoriev I.V."/>
        </authorList>
    </citation>
    <scope>NUCLEOTIDE SEQUENCE [LARGE SCALE GENOMIC DNA]</scope>
    <source>
        <strain evidence="8">S238N-H82 / ATCC MYA-4686</strain>
    </source>
</reference>
<dbReference type="GO" id="GO:0031519">
    <property type="term" value="C:PcG protein complex"/>
    <property type="evidence" value="ECO:0007669"/>
    <property type="project" value="TreeGrafter"/>
</dbReference>
<dbReference type="AlphaFoldDB" id="B0DRM2"/>
<evidence type="ECO:0000256" key="4">
    <source>
        <dbReference type="ARBA" id="ARBA00022833"/>
    </source>
</evidence>
<dbReference type="HOGENOM" id="CLU_002678_42_21_1"/>
<keyword evidence="3 5" id="KW-0863">Zinc-finger</keyword>
<dbReference type="InterPro" id="IPR036236">
    <property type="entry name" value="Znf_C2H2_sf"/>
</dbReference>
<dbReference type="RefSeq" id="XP_001886519.1">
    <property type="nucleotide sequence ID" value="XM_001886484.1"/>
</dbReference>
<name>B0DRM2_LACBS</name>